<dbReference type="Gene3D" id="3.40.50.300">
    <property type="entry name" value="P-loop containing nucleotide triphosphate hydrolases"/>
    <property type="match status" value="1"/>
</dbReference>
<sequence>MQSPLRHGRAALGTTIAGGALAALSQAPERASRLLRHRYPTVAVTGMTGVGKTRLADRLSRRASAQAAGQGTQDVGSAVMERRTRRDARMRGYRFRVVPGENAATRLGALDEVFHDEPVDGVLHVVANGHATPRRTAGTTGAGVATREEQLAAELEDWSITAHRIASMAVRRERPTWLIVAVTKADLFADDVEAAVDYYSPGSGSPFGDKLDELRALAGGAKLSIDVLPVCAQGGGKKSSDPSRLTDKECTELLARLELRMAQLSGHV</sequence>
<name>A0A2P2C7P6_9ZZZZ</name>
<dbReference type="SUPFAM" id="SSF52540">
    <property type="entry name" value="P-loop containing nucleoside triphosphate hydrolases"/>
    <property type="match status" value="1"/>
</dbReference>
<gene>
    <name evidence="1" type="ORF">NOCA1130341</name>
</gene>
<protein>
    <recommendedName>
        <fullName evidence="2">G domain-containing protein</fullName>
    </recommendedName>
</protein>
<evidence type="ECO:0008006" key="2">
    <source>
        <dbReference type="Google" id="ProtNLM"/>
    </source>
</evidence>
<evidence type="ECO:0000313" key="1">
    <source>
        <dbReference type="EMBL" id="CUR58017.1"/>
    </source>
</evidence>
<organism evidence="1">
    <name type="scientific">metagenome</name>
    <dbReference type="NCBI Taxonomy" id="256318"/>
    <lineage>
        <taxon>unclassified sequences</taxon>
        <taxon>metagenomes</taxon>
    </lineage>
</organism>
<accession>A0A2P2C7P6</accession>
<dbReference type="InterPro" id="IPR027417">
    <property type="entry name" value="P-loop_NTPase"/>
</dbReference>
<dbReference type="AlphaFoldDB" id="A0A2P2C7P6"/>
<proteinExistence type="predicted"/>
<dbReference type="EMBL" id="CZKB01000005">
    <property type="protein sequence ID" value="CUR58017.1"/>
    <property type="molecule type" value="Genomic_DNA"/>
</dbReference>
<reference evidence="1" key="1">
    <citation type="submission" date="2015-08" db="EMBL/GenBank/DDBJ databases">
        <authorList>
            <person name="Babu N.S."/>
            <person name="Beckwith C.J."/>
            <person name="Beseler K.G."/>
            <person name="Brison A."/>
            <person name="Carone J.V."/>
            <person name="Caskin T.P."/>
            <person name="Diamond M."/>
            <person name="Durham M.E."/>
            <person name="Foxe J.M."/>
            <person name="Go M."/>
            <person name="Henderson B.A."/>
            <person name="Jones I.B."/>
            <person name="McGettigan J.A."/>
            <person name="Micheletti S.J."/>
            <person name="Nasrallah M.E."/>
            <person name="Ortiz D."/>
            <person name="Piller C.R."/>
            <person name="Privatt S.R."/>
            <person name="Schneider S.L."/>
            <person name="Sharp S."/>
            <person name="Smith T.C."/>
            <person name="Stanton J.D."/>
            <person name="Ullery H.E."/>
            <person name="Wilson R.J."/>
            <person name="Serrano M.G."/>
            <person name="Buck G."/>
            <person name="Lee V."/>
            <person name="Wang Y."/>
            <person name="Carvalho R."/>
            <person name="Voegtly L."/>
            <person name="Shi R."/>
            <person name="Duckworth R."/>
            <person name="Johnson A."/>
            <person name="Loviza R."/>
            <person name="Walstead R."/>
            <person name="Shah Z."/>
            <person name="Kiflezghi M."/>
            <person name="Wade K."/>
            <person name="Ball S.L."/>
            <person name="Bradley K.W."/>
            <person name="Asai D.J."/>
            <person name="Bowman C.A."/>
            <person name="Russell D.A."/>
            <person name="Pope W.H."/>
            <person name="Jacobs-Sera D."/>
            <person name="Hendrix R.W."/>
            <person name="Hatfull G.F."/>
        </authorList>
    </citation>
    <scope>NUCLEOTIDE SEQUENCE</scope>
</reference>